<protein>
    <submittedName>
        <fullName evidence="2">Uncharacterized protein</fullName>
    </submittedName>
</protein>
<name>Q0S610_RHOJR</name>
<dbReference type="HOGENOM" id="CLU_1523994_0_0_11"/>
<dbReference type="EMBL" id="CP000431">
    <property type="protein sequence ID" value="ABG97026.1"/>
    <property type="molecule type" value="Genomic_DNA"/>
</dbReference>
<reference evidence="3" key="1">
    <citation type="journal article" date="2006" name="Proc. Natl. Acad. Sci. U.S.A.">
        <title>The complete genome of Rhodococcus sp. RHA1 provides insights into a catabolic powerhouse.</title>
        <authorList>
            <person name="McLeod M.P."/>
            <person name="Warren R.L."/>
            <person name="Hsiao W.W.L."/>
            <person name="Araki N."/>
            <person name="Myhre M."/>
            <person name="Fernandes C."/>
            <person name="Miyazawa D."/>
            <person name="Wong W."/>
            <person name="Lillquist A.L."/>
            <person name="Wang D."/>
            <person name="Dosanjh M."/>
            <person name="Hara H."/>
            <person name="Petrescu A."/>
            <person name="Morin R.D."/>
            <person name="Yang G."/>
            <person name="Stott J.M."/>
            <person name="Schein J.E."/>
            <person name="Shin H."/>
            <person name="Smailus D."/>
            <person name="Siddiqui A.S."/>
            <person name="Marra M.A."/>
            <person name="Jones S.J.M."/>
            <person name="Holt R."/>
            <person name="Brinkman F.S.L."/>
            <person name="Miyauchi K."/>
            <person name="Fukuda M."/>
            <person name="Davies J.E."/>
            <person name="Mohn W.W."/>
            <person name="Eltis L.D."/>
        </authorList>
    </citation>
    <scope>NUCLEOTIDE SEQUENCE [LARGE SCALE GENOMIC DNA]</scope>
    <source>
        <strain evidence="3">RHA1</strain>
    </source>
</reference>
<feature type="region of interest" description="Disordered" evidence="1">
    <location>
        <begin position="1"/>
        <end position="22"/>
    </location>
</feature>
<evidence type="ECO:0000313" key="2">
    <source>
        <dbReference type="EMBL" id="ABG97026.1"/>
    </source>
</evidence>
<gene>
    <name evidence="2" type="ordered locus">RHA1_ro05245</name>
</gene>
<feature type="compositionally biased region" description="Low complexity" evidence="1">
    <location>
        <begin position="1"/>
        <end position="18"/>
    </location>
</feature>
<feature type="region of interest" description="Disordered" evidence="1">
    <location>
        <begin position="35"/>
        <end position="62"/>
    </location>
</feature>
<evidence type="ECO:0000256" key="1">
    <source>
        <dbReference type="SAM" id="MobiDB-lite"/>
    </source>
</evidence>
<accession>Q0S610</accession>
<dbReference type="KEGG" id="rha:RHA1_ro05245"/>
<sequence length="176" mass="18700">MSSASTSANSSTRSSSRSPTRQRILLRCAGVMRPHGPSSALRAADTARLTSSSPPNATCAKASPLHGLTVAKTSPEADGTFRPSIRWRTGLVRKRETSGDGAGDVVVMVCSSMVYLACRPMVGRDVNCGLERWRGSLSARKIVNCREPQCSSSFAGSWTTLVSRVEGHLCGNRTVS</sequence>
<dbReference type="Proteomes" id="UP000008710">
    <property type="component" value="Chromosome"/>
</dbReference>
<dbReference type="AlphaFoldDB" id="Q0S610"/>
<evidence type="ECO:0000313" key="3">
    <source>
        <dbReference type="Proteomes" id="UP000008710"/>
    </source>
</evidence>
<proteinExistence type="predicted"/>
<organism evidence="2 3">
    <name type="scientific">Rhodococcus jostii (strain RHA1)</name>
    <dbReference type="NCBI Taxonomy" id="101510"/>
    <lineage>
        <taxon>Bacteria</taxon>
        <taxon>Bacillati</taxon>
        <taxon>Actinomycetota</taxon>
        <taxon>Actinomycetes</taxon>
        <taxon>Mycobacteriales</taxon>
        <taxon>Nocardiaceae</taxon>
        <taxon>Rhodococcus</taxon>
    </lineage>
</organism>